<evidence type="ECO:0000313" key="2">
    <source>
        <dbReference type="EMBL" id="KAH6689731.1"/>
    </source>
</evidence>
<reference evidence="2" key="1">
    <citation type="journal article" date="2021" name="Nat. Commun.">
        <title>Genetic determinants of endophytism in the Arabidopsis root mycobiome.</title>
        <authorList>
            <person name="Mesny F."/>
            <person name="Miyauchi S."/>
            <person name="Thiergart T."/>
            <person name="Pickel B."/>
            <person name="Atanasova L."/>
            <person name="Karlsson M."/>
            <person name="Huettel B."/>
            <person name="Barry K.W."/>
            <person name="Haridas S."/>
            <person name="Chen C."/>
            <person name="Bauer D."/>
            <person name="Andreopoulos W."/>
            <person name="Pangilinan J."/>
            <person name="LaButti K."/>
            <person name="Riley R."/>
            <person name="Lipzen A."/>
            <person name="Clum A."/>
            <person name="Drula E."/>
            <person name="Henrissat B."/>
            <person name="Kohler A."/>
            <person name="Grigoriev I.V."/>
            <person name="Martin F.M."/>
            <person name="Hacquard S."/>
        </authorList>
    </citation>
    <scope>NUCLEOTIDE SEQUENCE</scope>
    <source>
        <strain evidence="2">MPI-SDFR-AT-0117</strain>
    </source>
</reference>
<evidence type="ECO:0008006" key="4">
    <source>
        <dbReference type="Google" id="ProtNLM"/>
    </source>
</evidence>
<comment type="caution">
    <text evidence="2">The sequence shown here is derived from an EMBL/GenBank/DDBJ whole genome shotgun (WGS) entry which is preliminary data.</text>
</comment>
<proteinExistence type="predicted"/>
<feature type="compositionally biased region" description="Basic and acidic residues" evidence="1">
    <location>
        <begin position="1"/>
        <end position="12"/>
    </location>
</feature>
<gene>
    <name evidence="2" type="ORF">F5X68DRAFT_274801</name>
</gene>
<evidence type="ECO:0000256" key="1">
    <source>
        <dbReference type="SAM" id="MobiDB-lite"/>
    </source>
</evidence>
<dbReference type="AlphaFoldDB" id="A0A9P8VGX2"/>
<accession>A0A9P8VGX2</accession>
<name>A0A9P8VGX2_9PEZI</name>
<dbReference type="EMBL" id="JAGSXJ010000007">
    <property type="protein sequence ID" value="KAH6689731.1"/>
    <property type="molecule type" value="Genomic_DNA"/>
</dbReference>
<sequence length="388" mass="42952">MSHNERRPRETASADEVDELAQRRERGRRAQRAFRQRQVDTIQELRASNEAMQAAIVSLARVAARVDSAELTTAMQEACRVAGVDKAQPTSDGAPISSNSDHSLSIYNKSATEPASRLHTITHFFQRPPSPKLPTSQDVWAQNPDNMHRTGRMSPRLSYGVWFEPPASLDVEYPPIDIIPYLQEDKTLASVVFWASISWGFRILGAALNGHPEAAMISHQVFGTILPMKPDRHVLDGLHARLIYRQNGTVDRHHPGNKPELGPMMHAAMVKSCEETGTPLRDFLTPLQMEQLLRSRLGAAYSTVDRSVRGLGTPEETARLRVLVDAMVKSSVCLGDGPRWHVDKAASALDAWTGGEVGDPWHFAMMPAHQQGAVDKSGVPKAYLPRDL</sequence>
<dbReference type="Proteomes" id="UP000770015">
    <property type="component" value="Unassembled WGS sequence"/>
</dbReference>
<feature type="region of interest" description="Disordered" evidence="1">
    <location>
        <begin position="1"/>
        <end position="33"/>
    </location>
</feature>
<evidence type="ECO:0000313" key="3">
    <source>
        <dbReference type="Proteomes" id="UP000770015"/>
    </source>
</evidence>
<dbReference type="OrthoDB" id="2735536at2759"/>
<keyword evidence="3" id="KW-1185">Reference proteome</keyword>
<protein>
    <recommendedName>
        <fullName evidence="4">BZIP domain-containing protein</fullName>
    </recommendedName>
</protein>
<organism evidence="2 3">
    <name type="scientific">Plectosphaerella plurivora</name>
    <dbReference type="NCBI Taxonomy" id="936078"/>
    <lineage>
        <taxon>Eukaryota</taxon>
        <taxon>Fungi</taxon>
        <taxon>Dikarya</taxon>
        <taxon>Ascomycota</taxon>
        <taxon>Pezizomycotina</taxon>
        <taxon>Sordariomycetes</taxon>
        <taxon>Hypocreomycetidae</taxon>
        <taxon>Glomerellales</taxon>
        <taxon>Plectosphaerellaceae</taxon>
        <taxon>Plectosphaerella</taxon>
    </lineage>
</organism>